<feature type="region of interest" description="Disordered" evidence="3">
    <location>
        <begin position="136"/>
        <end position="157"/>
    </location>
</feature>
<gene>
    <name evidence="5" type="ORF">HDF08_002691</name>
</gene>
<dbReference type="Proteomes" id="UP000564385">
    <property type="component" value="Unassembled WGS sequence"/>
</dbReference>
<dbReference type="PANTHER" id="PTHR43877">
    <property type="entry name" value="AMINOALKYLPHOSPHONATE N-ACETYLTRANSFERASE-RELATED-RELATED"/>
    <property type="match status" value="1"/>
</dbReference>
<reference evidence="5 6" key="1">
    <citation type="submission" date="2020-07" db="EMBL/GenBank/DDBJ databases">
        <title>Genomic Encyclopedia of Type Strains, Phase IV (KMG-V): Genome sequencing to study the core and pangenomes of soil and plant-associated prokaryotes.</title>
        <authorList>
            <person name="Whitman W."/>
        </authorList>
    </citation>
    <scope>NUCLEOTIDE SEQUENCE [LARGE SCALE GENOMIC DNA]</scope>
    <source>
        <strain evidence="5 6">M8UP22</strain>
    </source>
</reference>
<dbReference type="PROSITE" id="PS51186">
    <property type="entry name" value="GNAT"/>
    <property type="match status" value="1"/>
</dbReference>
<protein>
    <submittedName>
        <fullName evidence="5">GNAT superfamily N-acetyltransferase</fullName>
    </submittedName>
</protein>
<comment type="caution">
    <text evidence="5">The sequence shown here is derived from an EMBL/GenBank/DDBJ whole genome shotgun (WGS) entry which is preliminary data.</text>
</comment>
<feature type="compositionally biased region" description="Basic and acidic residues" evidence="3">
    <location>
        <begin position="143"/>
        <end position="157"/>
    </location>
</feature>
<sequence>MILIQKIELPIAGLEELHAEAKRDGYDFIDTLVDEWASGANRFEATGEVLCGHLDHGQLVAVGGLTIDPFTTEPHTGRVRRVYVRSAWRNQGVGRALVSTLVEEARKSFRHVRLRAENENAARLYESMGFTPIEDPGATHTLSFEDHKDRKDYAAHK</sequence>
<dbReference type="AlphaFoldDB" id="A0A852VHP5"/>
<evidence type="ECO:0000256" key="1">
    <source>
        <dbReference type="ARBA" id="ARBA00022679"/>
    </source>
</evidence>
<dbReference type="Pfam" id="PF00583">
    <property type="entry name" value="Acetyltransf_1"/>
    <property type="match status" value="1"/>
</dbReference>
<dbReference type="GO" id="GO:0016747">
    <property type="term" value="F:acyltransferase activity, transferring groups other than amino-acyl groups"/>
    <property type="evidence" value="ECO:0007669"/>
    <property type="project" value="InterPro"/>
</dbReference>
<keyword evidence="2" id="KW-0012">Acyltransferase</keyword>
<organism evidence="5 6">
    <name type="scientific">Tunturiibacter lichenicola</name>
    <dbReference type="NCBI Taxonomy" id="2051959"/>
    <lineage>
        <taxon>Bacteria</taxon>
        <taxon>Pseudomonadati</taxon>
        <taxon>Acidobacteriota</taxon>
        <taxon>Terriglobia</taxon>
        <taxon>Terriglobales</taxon>
        <taxon>Acidobacteriaceae</taxon>
        <taxon>Tunturiibacter</taxon>
    </lineage>
</organism>
<evidence type="ECO:0000256" key="3">
    <source>
        <dbReference type="SAM" id="MobiDB-lite"/>
    </source>
</evidence>
<keyword evidence="1" id="KW-0808">Transferase</keyword>
<accession>A0A852VHP5</accession>
<evidence type="ECO:0000259" key="4">
    <source>
        <dbReference type="PROSITE" id="PS51186"/>
    </source>
</evidence>
<evidence type="ECO:0000313" key="5">
    <source>
        <dbReference type="EMBL" id="NYF90589.1"/>
    </source>
</evidence>
<evidence type="ECO:0000313" key="6">
    <source>
        <dbReference type="Proteomes" id="UP000564385"/>
    </source>
</evidence>
<dbReference type="InterPro" id="IPR000182">
    <property type="entry name" value="GNAT_dom"/>
</dbReference>
<dbReference type="SUPFAM" id="SSF55729">
    <property type="entry name" value="Acyl-CoA N-acyltransferases (Nat)"/>
    <property type="match status" value="1"/>
</dbReference>
<feature type="domain" description="N-acetyltransferase" evidence="4">
    <location>
        <begin position="1"/>
        <end position="151"/>
    </location>
</feature>
<evidence type="ECO:0000256" key="2">
    <source>
        <dbReference type="ARBA" id="ARBA00023315"/>
    </source>
</evidence>
<dbReference type="EMBL" id="JACCCU010000002">
    <property type="protein sequence ID" value="NYF90589.1"/>
    <property type="molecule type" value="Genomic_DNA"/>
</dbReference>
<proteinExistence type="predicted"/>
<dbReference type="CDD" id="cd04301">
    <property type="entry name" value="NAT_SF"/>
    <property type="match status" value="1"/>
</dbReference>
<dbReference type="Gene3D" id="3.40.630.30">
    <property type="match status" value="1"/>
</dbReference>
<dbReference type="InterPro" id="IPR016181">
    <property type="entry name" value="Acyl_CoA_acyltransferase"/>
</dbReference>
<dbReference type="InterPro" id="IPR050832">
    <property type="entry name" value="Bact_Acetyltransf"/>
</dbReference>
<name>A0A852VHP5_9BACT</name>